<comment type="caution">
    <text evidence="1">The sequence shown here is derived from an EMBL/GenBank/DDBJ whole genome shotgun (WGS) entry which is preliminary data.</text>
</comment>
<dbReference type="Proteomes" id="UP001596317">
    <property type="component" value="Unassembled WGS sequence"/>
</dbReference>
<keyword evidence="2" id="KW-1185">Reference proteome</keyword>
<dbReference type="RefSeq" id="WP_380055599.1">
    <property type="nucleotide sequence ID" value="NZ_JBHSWB010000001.1"/>
</dbReference>
<evidence type="ECO:0000313" key="1">
    <source>
        <dbReference type="EMBL" id="MFC6660527.1"/>
    </source>
</evidence>
<protein>
    <submittedName>
        <fullName evidence="1">Uncharacterized protein</fullName>
    </submittedName>
</protein>
<evidence type="ECO:0000313" key="2">
    <source>
        <dbReference type="Proteomes" id="UP001596317"/>
    </source>
</evidence>
<proteinExistence type="predicted"/>
<accession>A0ABW1ZJH6</accession>
<name>A0ABW1ZJH6_9DEIO</name>
<reference evidence="2" key="1">
    <citation type="journal article" date="2019" name="Int. J. Syst. Evol. Microbiol.">
        <title>The Global Catalogue of Microorganisms (GCM) 10K type strain sequencing project: providing services to taxonomists for standard genome sequencing and annotation.</title>
        <authorList>
            <consortium name="The Broad Institute Genomics Platform"/>
            <consortium name="The Broad Institute Genome Sequencing Center for Infectious Disease"/>
            <person name="Wu L."/>
            <person name="Ma J."/>
        </authorList>
    </citation>
    <scope>NUCLEOTIDE SEQUENCE [LARGE SCALE GENOMIC DNA]</scope>
    <source>
        <strain evidence="2">CCUG 63830</strain>
    </source>
</reference>
<gene>
    <name evidence="1" type="ORF">ACFP90_09275</name>
</gene>
<organism evidence="1 2">
    <name type="scientific">Deinococcus multiflagellatus</name>
    <dbReference type="NCBI Taxonomy" id="1656887"/>
    <lineage>
        <taxon>Bacteria</taxon>
        <taxon>Thermotogati</taxon>
        <taxon>Deinococcota</taxon>
        <taxon>Deinococci</taxon>
        <taxon>Deinococcales</taxon>
        <taxon>Deinococcaceae</taxon>
        <taxon>Deinococcus</taxon>
    </lineage>
</organism>
<dbReference type="EMBL" id="JBHSWB010000001">
    <property type="protein sequence ID" value="MFC6660527.1"/>
    <property type="molecule type" value="Genomic_DNA"/>
</dbReference>
<sequence length="62" mass="6794">MTEHLRDAVARLSATEGQTQVYEVTQLDVYDTPGGACSACPARPPQPGSRCFIWRLASRWAA</sequence>